<keyword evidence="7 8" id="KW-0472">Membrane</keyword>
<dbReference type="Proteomes" id="UP000509623">
    <property type="component" value="Chromosome"/>
</dbReference>
<evidence type="ECO:0000256" key="6">
    <source>
        <dbReference type="ARBA" id="ARBA00022989"/>
    </source>
</evidence>
<dbReference type="InterPro" id="IPR004761">
    <property type="entry name" value="Spore_GerAB"/>
</dbReference>
<protein>
    <submittedName>
        <fullName evidence="9">Endospore germination permease</fullName>
    </submittedName>
</protein>
<dbReference type="RefSeq" id="WP_086035416.1">
    <property type="nucleotide sequence ID" value="NZ_CP046051.1"/>
</dbReference>
<keyword evidence="4" id="KW-0309">Germination</keyword>
<keyword evidence="12" id="KW-1185">Reference proteome</keyword>
<evidence type="ECO:0000256" key="8">
    <source>
        <dbReference type="SAM" id="Phobius"/>
    </source>
</evidence>
<comment type="similarity">
    <text evidence="2">Belongs to the amino acid-polyamine-organocation (APC) superfamily. Spore germination protein (SGP) (TC 2.A.3.9) family.</text>
</comment>
<organism evidence="9 11">
    <name type="scientific">Caproicibacterium lactatifermentans</name>
    <dbReference type="NCBI Taxonomy" id="2666138"/>
    <lineage>
        <taxon>Bacteria</taxon>
        <taxon>Bacillati</taxon>
        <taxon>Bacillota</taxon>
        <taxon>Clostridia</taxon>
        <taxon>Eubacteriales</taxon>
        <taxon>Oscillospiraceae</taxon>
        <taxon>Caproicibacterium</taxon>
    </lineage>
</organism>
<evidence type="ECO:0000313" key="11">
    <source>
        <dbReference type="Proteomes" id="UP000501316"/>
    </source>
</evidence>
<dbReference type="EMBL" id="CP046161">
    <property type="protein sequence ID" value="QKO30731.1"/>
    <property type="molecule type" value="Genomic_DNA"/>
</dbReference>
<feature type="transmembrane region" description="Helical" evidence="8">
    <location>
        <begin position="138"/>
        <end position="160"/>
    </location>
</feature>
<feature type="transmembrane region" description="Helical" evidence="8">
    <location>
        <begin position="265"/>
        <end position="290"/>
    </location>
</feature>
<gene>
    <name evidence="9" type="ORF">GJQ69_06705</name>
    <name evidence="10" type="ORF">GKP14_06820</name>
</gene>
<keyword evidence="5 8" id="KW-0812">Transmembrane</keyword>
<sequence>MKKTKISSSQLFYTIICYIQSFSIVMNFSFGISGRDTWFALLLGSGIAFLSLRINIAIMQHFPGKTLVEINSILYGRKVGKILSLFYLLYFLFLSSVNLHDIGDFVGLSILPETPTVVILVSFMIVCGWAVMKGLRVIVRYSAAFSWITFIAFIVTTILVSSKVNWHNLLPVLTTAPKSILQSAWITSFIPLSSAVLQMVAPNVCKPNEISKILTKGLWTGSLFMIAVIIRDTAVWGNMAKSFVVPAYETLRLSGFSEVFQGMDVVYAVILITLEFFKIALLESVLLSGFSQLTNQKSHPKIMAVIVSVLMALIASQIFPSIPRHIVFAQKTEPFILSIFEFFLPCISLLRIKWTCRSRS</sequence>
<reference evidence="10" key="2">
    <citation type="journal article" date="2021" name="Appl. Environ. Microbiol.">
        <title>Adaptability of a Caproate-Producing Bacterium Contributes to Its Dominance in an Anaerobic Fermentation System.</title>
        <authorList>
            <person name="Wang H."/>
            <person name="Gu Y."/>
            <person name="Zhou W."/>
            <person name="Zhao D."/>
            <person name="Qiao Z."/>
            <person name="Zheng J."/>
            <person name="Gao J."/>
            <person name="Chen X."/>
            <person name="Ren C."/>
            <person name="Xu Y."/>
        </authorList>
    </citation>
    <scope>NUCLEOTIDE SEQUENCE</scope>
    <source>
        <strain evidence="10">JNU-WLY1368</strain>
    </source>
</reference>
<feature type="transmembrane region" description="Helical" evidence="8">
    <location>
        <begin position="180"/>
        <end position="201"/>
    </location>
</feature>
<evidence type="ECO:0000313" key="9">
    <source>
        <dbReference type="EMBL" id="QKN24200.1"/>
    </source>
</evidence>
<reference evidence="10" key="3">
    <citation type="journal article" date="2022" name="Int. J. Syst. Evol. Microbiol.">
        <title>Caproicibacterium lactatifermentans sp. nov., isolated from pit clay used for the production of Chinese strong aroma-type liquor.</title>
        <authorList>
            <person name="Wang H."/>
            <person name="Gu Y."/>
            <person name="Zhao D."/>
            <person name="Qiao Z."/>
            <person name="Zheng J."/>
            <person name="Gao J."/>
            <person name="Ren C."/>
            <person name="Xu Y."/>
        </authorList>
    </citation>
    <scope>NUCLEOTIDE SEQUENCE</scope>
    <source>
        <strain evidence="10">JNU-WLY1368</strain>
    </source>
</reference>
<keyword evidence="3" id="KW-0813">Transport</keyword>
<keyword evidence="6 8" id="KW-1133">Transmembrane helix</keyword>
<comment type="subcellular location">
    <subcellularLocation>
        <location evidence="1">Membrane</location>
        <topology evidence="1">Multi-pass membrane protein</topology>
    </subcellularLocation>
</comment>
<feature type="transmembrane region" description="Helical" evidence="8">
    <location>
        <begin position="12"/>
        <end position="32"/>
    </location>
</feature>
<evidence type="ECO:0000256" key="5">
    <source>
        <dbReference type="ARBA" id="ARBA00022692"/>
    </source>
</evidence>
<evidence type="ECO:0000256" key="1">
    <source>
        <dbReference type="ARBA" id="ARBA00004141"/>
    </source>
</evidence>
<evidence type="ECO:0000313" key="10">
    <source>
        <dbReference type="EMBL" id="QKO30731.1"/>
    </source>
</evidence>
<evidence type="ECO:0000256" key="4">
    <source>
        <dbReference type="ARBA" id="ARBA00022544"/>
    </source>
</evidence>
<dbReference type="GO" id="GO:0009847">
    <property type="term" value="P:spore germination"/>
    <property type="evidence" value="ECO:0007669"/>
    <property type="project" value="InterPro"/>
</dbReference>
<dbReference type="PANTHER" id="PTHR34975">
    <property type="entry name" value="SPORE GERMINATION PROTEIN A2"/>
    <property type="match status" value="1"/>
</dbReference>
<dbReference type="AlphaFoldDB" id="A0A859DQW6"/>
<reference evidence="11 12" key="1">
    <citation type="submission" date="2019-11" db="EMBL/GenBank/DDBJ databases">
        <authorList>
            <person name="Ren C."/>
            <person name="Wang H."/>
            <person name="Xu Y."/>
        </authorList>
    </citation>
    <scope>NUCLEOTIDE SEQUENCE [LARGE SCALE GENOMIC DNA]</scope>
    <source>
        <strain evidence="12">JNU-WLY1368</strain>
        <strain evidence="9 11">LBM 19010</strain>
    </source>
</reference>
<dbReference type="EMBL" id="CP046051">
    <property type="protein sequence ID" value="QKN24200.1"/>
    <property type="molecule type" value="Genomic_DNA"/>
</dbReference>
<proteinExistence type="inferred from homology"/>
<evidence type="ECO:0000256" key="3">
    <source>
        <dbReference type="ARBA" id="ARBA00022448"/>
    </source>
</evidence>
<name>A0A859DQW6_9FIRM</name>
<evidence type="ECO:0000256" key="7">
    <source>
        <dbReference type="ARBA" id="ARBA00023136"/>
    </source>
</evidence>
<feature type="transmembrane region" description="Helical" evidence="8">
    <location>
        <begin position="79"/>
        <end position="99"/>
    </location>
</feature>
<accession>A0A859DQW6</accession>
<dbReference type="NCBIfam" id="TIGR00912">
    <property type="entry name" value="2A0309"/>
    <property type="match status" value="1"/>
</dbReference>
<feature type="transmembrane region" description="Helical" evidence="8">
    <location>
        <begin position="105"/>
        <end position="131"/>
    </location>
</feature>
<feature type="transmembrane region" description="Helical" evidence="8">
    <location>
        <begin position="302"/>
        <end position="322"/>
    </location>
</feature>
<dbReference type="PANTHER" id="PTHR34975:SF2">
    <property type="entry name" value="SPORE GERMINATION PROTEIN A2"/>
    <property type="match status" value="1"/>
</dbReference>
<dbReference type="GO" id="GO:0016020">
    <property type="term" value="C:membrane"/>
    <property type="evidence" value="ECO:0007669"/>
    <property type="project" value="UniProtKB-SubCell"/>
</dbReference>
<feature type="transmembrane region" description="Helical" evidence="8">
    <location>
        <begin position="38"/>
        <end position="58"/>
    </location>
</feature>
<dbReference type="KEGG" id="clf:GJQ69_06705"/>
<evidence type="ECO:0000313" key="12">
    <source>
        <dbReference type="Proteomes" id="UP000509623"/>
    </source>
</evidence>
<feature type="transmembrane region" description="Helical" evidence="8">
    <location>
        <begin position="213"/>
        <end position="230"/>
    </location>
</feature>
<feature type="transmembrane region" description="Helical" evidence="8">
    <location>
        <begin position="334"/>
        <end position="352"/>
    </location>
</feature>
<dbReference type="Pfam" id="PF03845">
    <property type="entry name" value="Spore_permease"/>
    <property type="match status" value="1"/>
</dbReference>
<dbReference type="Proteomes" id="UP000501316">
    <property type="component" value="Chromosome"/>
</dbReference>
<evidence type="ECO:0000256" key="2">
    <source>
        <dbReference type="ARBA" id="ARBA00007998"/>
    </source>
</evidence>